<name>W9H2X4_9PROT</name>
<accession>W9H2X4</accession>
<dbReference type="CDD" id="cd10973">
    <property type="entry name" value="CE4_DAC_u4_5s"/>
    <property type="match status" value="1"/>
</dbReference>
<evidence type="ECO:0000256" key="4">
    <source>
        <dbReference type="ARBA" id="ARBA00022729"/>
    </source>
</evidence>
<evidence type="ECO:0000256" key="5">
    <source>
        <dbReference type="ARBA" id="ARBA00032976"/>
    </source>
</evidence>
<dbReference type="Pfam" id="PF01522">
    <property type="entry name" value="Polysacc_deac_1"/>
    <property type="match status" value="1"/>
</dbReference>
<comment type="function">
    <text evidence="1">Is involved in generating a small heat-stable compound (Nod), an acylated oligomer of N-acetylglucosamine, that stimulates mitosis in various plant protoplasts.</text>
</comment>
<evidence type="ECO:0000256" key="6">
    <source>
        <dbReference type="SAM" id="SignalP"/>
    </source>
</evidence>
<dbReference type="STRING" id="1385369.N825_34510"/>
<reference evidence="8 9" key="1">
    <citation type="submission" date="2013-08" db="EMBL/GenBank/DDBJ databases">
        <title>The genome sequence of Skermanella stibiiresistens.</title>
        <authorList>
            <person name="Zhu W."/>
            <person name="Wang G."/>
        </authorList>
    </citation>
    <scope>NUCLEOTIDE SEQUENCE [LARGE SCALE GENOMIC DNA]</scope>
    <source>
        <strain evidence="8 9">SB22</strain>
    </source>
</reference>
<proteinExistence type="inferred from homology"/>
<protein>
    <recommendedName>
        <fullName evidence="3">Chitooligosaccharide deacetylase</fullName>
    </recommendedName>
    <alternativeName>
        <fullName evidence="5">Nodulation protein B</fullName>
    </alternativeName>
</protein>
<dbReference type="OrthoDB" id="9782872at2"/>
<keyword evidence="9" id="KW-1185">Reference proteome</keyword>
<evidence type="ECO:0000256" key="1">
    <source>
        <dbReference type="ARBA" id="ARBA00003236"/>
    </source>
</evidence>
<dbReference type="InterPro" id="IPR051398">
    <property type="entry name" value="Polysacch_Deacetylase"/>
</dbReference>
<feature type="domain" description="NodB homology" evidence="7">
    <location>
        <begin position="94"/>
        <end position="357"/>
    </location>
</feature>
<comment type="similarity">
    <text evidence="2">Belongs to the polysaccharide deacetylase family.</text>
</comment>
<evidence type="ECO:0000256" key="2">
    <source>
        <dbReference type="ARBA" id="ARBA00010973"/>
    </source>
</evidence>
<dbReference type="GO" id="GO:0005975">
    <property type="term" value="P:carbohydrate metabolic process"/>
    <property type="evidence" value="ECO:0007669"/>
    <property type="project" value="InterPro"/>
</dbReference>
<evidence type="ECO:0000313" key="9">
    <source>
        <dbReference type="Proteomes" id="UP000019486"/>
    </source>
</evidence>
<dbReference type="SUPFAM" id="SSF88713">
    <property type="entry name" value="Glycoside hydrolase/deacetylase"/>
    <property type="match status" value="1"/>
</dbReference>
<dbReference type="PROSITE" id="PS51677">
    <property type="entry name" value="NODB"/>
    <property type="match status" value="1"/>
</dbReference>
<feature type="chain" id="PRO_5004923365" description="Chitooligosaccharide deacetylase" evidence="6">
    <location>
        <begin position="26"/>
        <end position="357"/>
    </location>
</feature>
<evidence type="ECO:0000256" key="3">
    <source>
        <dbReference type="ARBA" id="ARBA00020071"/>
    </source>
</evidence>
<dbReference type="Gene3D" id="3.20.20.370">
    <property type="entry name" value="Glycoside hydrolase/deacetylase"/>
    <property type="match status" value="1"/>
</dbReference>
<dbReference type="AlphaFoldDB" id="W9H2X4"/>
<dbReference type="GO" id="GO:0016810">
    <property type="term" value="F:hydrolase activity, acting on carbon-nitrogen (but not peptide) bonds"/>
    <property type="evidence" value="ECO:0007669"/>
    <property type="project" value="InterPro"/>
</dbReference>
<comment type="caution">
    <text evidence="8">The sequence shown here is derived from an EMBL/GenBank/DDBJ whole genome shotgun (WGS) entry which is preliminary data.</text>
</comment>
<keyword evidence="4 6" id="KW-0732">Signal</keyword>
<evidence type="ECO:0000313" key="8">
    <source>
        <dbReference type="EMBL" id="EWY40419.1"/>
    </source>
</evidence>
<dbReference type="PANTHER" id="PTHR34216">
    <property type="match status" value="1"/>
</dbReference>
<dbReference type="PANTHER" id="PTHR34216:SF7">
    <property type="entry name" value="POLY-BETA-1,6-N-ACETYL-D-GLUCOSAMINE N-DEACETYLASE"/>
    <property type="match status" value="1"/>
</dbReference>
<dbReference type="Proteomes" id="UP000019486">
    <property type="component" value="Unassembled WGS sequence"/>
</dbReference>
<organism evidence="8 9">
    <name type="scientific">Skermanella stibiiresistens SB22</name>
    <dbReference type="NCBI Taxonomy" id="1385369"/>
    <lineage>
        <taxon>Bacteria</taxon>
        <taxon>Pseudomonadati</taxon>
        <taxon>Pseudomonadota</taxon>
        <taxon>Alphaproteobacteria</taxon>
        <taxon>Rhodospirillales</taxon>
        <taxon>Azospirillaceae</taxon>
        <taxon>Skermanella</taxon>
    </lineage>
</organism>
<gene>
    <name evidence="8" type="ORF">N825_34510</name>
</gene>
<dbReference type="EMBL" id="AVFL01000007">
    <property type="protein sequence ID" value="EWY40419.1"/>
    <property type="molecule type" value="Genomic_DNA"/>
</dbReference>
<feature type="signal peptide" evidence="6">
    <location>
        <begin position="1"/>
        <end position="25"/>
    </location>
</feature>
<sequence length="357" mass="38507">MTVRRIAWGLAVFLISVFLTPLAGADARADVPNQGEGAVIFAYGRFGEDQYTSTSIGLDQFEQHLAELSGGGYAVLPLTVILDALRGGSPLPDRAVALTIDDAHRSAYQEAFPRLRQAGLPFTLFVASDPIDAGAESHMTWTQVREMARAGATIGALPAAGLSMPQRAPRENAADLTRGVERIEAELGVRPTLLAYPFGSHSLAARDLARRQGFTAAVTQSSGVAHARSDMLALPRFFMNESFGGIDRFRLAASALPLQVADVTPAEPMLVQNPPSVGFTVMGGLNDLDRHGLDRLACFVSGQGRTGLERLDDNRVELRIAEEMPPGRTRLNCTLPAADGRWRWFGMQFLVPEQPAQ</sequence>
<evidence type="ECO:0000259" key="7">
    <source>
        <dbReference type="PROSITE" id="PS51677"/>
    </source>
</evidence>
<dbReference type="InterPro" id="IPR002509">
    <property type="entry name" value="NODB_dom"/>
</dbReference>
<dbReference type="InterPro" id="IPR011330">
    <property type="entry name" value="Glyco_hydro/deAcase_b/a-brl"/>
</dbReference>
<dbReference type="PATRIC" id="fig|1385369.3.peg.2263"/>